<feature type="transmembrane region" description="Helical" evidence="1">
    <location>
        <begin position="210"/>
        <end position="233"/>
    </location>
</feature>
<gene>
    <name evidence="2" type="ORF">WG66_3382</name>
</gene>
<name>A0A0W0G638_MONRR</name>
<feature type="transmembrane region" description="Helical" evidence="1">
    <location>
        <begin position="132"/>
        <end position="157"/>
    </location>
</feature>
<feature type="transmembrane region" description="Helical" evidence="1">
    <location>
        <begin position="12"/>
        <end position="37"/>
    </location>
</feature>
<protein>
    <submittedName>
        <fullName evidence="2">Uncharacterized protein</fullName>
    </submittedName>
</protein>
<sequence length="324" mass="36278">MAQVDVFEKFLYVANIFACILYGLELYIAFTTIYLLIIDRSRRTRKQKIFYISYIVSIVLAQALAIASSTALGYLMWLKHRDFPGGPMVYYTGSTTSWNNFTSISAIEFTSFLGNLLSLYRCYVIWNSNIPVMILPVLMFLTASVMAIITLVQSAGISIYSSELDSVNYVVLWISITSSLNVLLTALISFRLLSARQRLLKLNITAPTQYIGVVAILVESSLPFPVLGVLYAVLFAKNIGVYIFFAVFWGLYAGIAPLLIIYRVAKGIAWSNNDNETVFSDVRIAIRTTTNTATDSDFRRTDSELEDGTRTIALKHLDPSYPSV</sequence>
<keyword evidence="1" id="KW-1133">Transmembrane helix</keyword>
<organism evidence="2 3">
    <name type="scientific">Moniliophthora roreri</name>
    <name type="common">Frosty pod rot fungus</name>
    <name type="synonym">Monilia roreri</name>
    <dbReference type="NCBI Taxonomy" id="221103"/>
    <lineage>
        <taxon>Eukaryota</taxon>
        <taxon>Fungi</taxon>
        <taxon>Dikarya</taxon>
        <taxon>Basidiomycota</taxon>
        <taxon>Agaricomycotina</taxon>
        <taxon>Agaricomycetes</taxon>
        <taxon>Agaricomycetidae</taxon>
        <taxon>Agaricales</taxon>
        <taxon>Marasmiineae</taxon>
        <taxon>Marasmiaceae</taxon>
        <taxon>Moniliophthora</taxon>
    </lineage>
</organism>
<evidence type="ECO:0000313" key="2">
    <source>
        <dbReference type="EMBL" id="KTB44041.1"/>
    </source>
</evidence>
<dbReference type="AlphaFoldDB" id="A0A0W0G638"/>
<dbReference type="Proteomes" id="UP000054988">
    <property type="component" value="Unassembled WGS sequence"/>
</dbReference>
<dbReference type="EMBL" id="LATX01001013">
    <property type="protein sequence ID" value="KTB44041.1"/>
    <property type="molecule type" value="Genomic_DNA"/>
</dbReference>
<feature type="transmembrane region" description="Helical" evidence="1">
    <location>
        <begin position="239"/>
        <end position="262"/>
    </location>
</feature>
<evidence type="ECO:0000313" key="3">
    <source>
        <dbReference type="Proteomes" id="UP000054988"/>
    </source>
</evidence>
<feature type="transmembrane region" description="Helical" evidence="1">
    <location>
        <begin position="49"/>
        <end position="77"/>
    </location>
</feature>
<keyword evidence="1" id="KW-0472">Membrane</keyword>
<accession>A0A0W0G638</accession>
<reference evidence="2 3" key="1">
    <citation type="submission" date="2015-12" db="EMBL/GenBank/DDBJ databases">
        <title>Draft genome sequence of Moniliophthora roreri, the causal agent of frosty pod rot of cacao.</title>
        <authorList>
            <person name="Aime M.C."/>
            <person name="Diaz-Valderrama J.R."/>
            <person name="Kijpornyongpan T."/>
            <person name="Phillips-Mora W."/>
        </authorList>
    </citation>
    <scope>NUCLEOTIDE SEQUENCE [LARGE SCALE GENOMIC DNA]</scope>
    <source>
        <strain evidence="2 3">MCA 2952</strain>
    </source>
</reference>
<feature type="transmembrane region" description="Helical" evidence="1">
    <location>
        <begin position="97"/>
        <end position="120"/>
    </location>
</feature>
<proteinExistence type="predicted"/>
<keyword evidence="1" id="KW-0812">Transmembrane</keyword>
<evidence type="ECO:0000256" key="1">
    <source>
        <dbReference type="SAM" id="Phobius"/>
    </source>
</evidence>
<feature type="transmembrane region" description="Helical" evidence="1">
    <location>
        <begin position="169"/>
        <end position="190"/>
    </location>
</feature>
<comment type="caution">
    <text evidence="2">The sequence shown here is derived from an EMBL/GenBank/DDBJ whole genome shotgun (WGS) entry which is preliminary data.</text>
</comment>